<dbReference type="InterPro" id="IPR010260">
    <property type="entry name" value="AlpA"/>
</dbReference>
<evidence type="ECO:0000313" key="1">
    <source>
        <dbReference type="EMBL" id="PMR75294.1"/>
    </source>
</evidence>
<accession>A0A2N7U4C6</accession>
<gene>
    <name evidence="1" type="ORF">C1H69_10235</name>
</gene>
<dbReference type="RefSeq" id="WP_102653308.1">
    <property type="nucleotide sequence ID" value="NZ_PNRF01000020.1"/>
</dbReference>
<dbReference type="EMBL" id="PNRF01000020">
    <property type="protein sequence ID" value="PMR75294.1"/>
    <property type="molecule type" value="Genomic_DNA"/>
</dbReference>
<sequence>MFDQSATHPPVPIERRILRRTEVEAKTGFKRAHIYALMKEGKFPQAMRLGVRAVGWDSVEIDQWIADRLKERG</sequence>
<reference evidence="1 2" key="1">
    <citation type="submission" date="2018-01" db="EMBL/GenBank/DDBJ databases">
        <title>Halomonas endophytica sp. nov., isolated from storage liquid in the stems of Populus euphratica.</title>
        <authorList>
            <person name="Chen C."/>
        </authorList>
    </citation>
    <scope>NUCLEOTIDE SEQUENCE [LARGE SCALE GENOMIC DNA]</scope>
    <source>
        <strain evidence="1 2">MC28</strain>
    </source>
</reference>
<dbReference type="Proteomes" id="UP000235803">
    <property type="component" value="Unassembled WGS sequence"/>
</dbReference>
<dbReference type="Gene3D" id="1.10.238.160">
    <property type="match status" value="1"/>
</dbReference>
<evidence type="ECO:0000313" key="2">
    <source>
        <dbReference type="Proteomes" id="UP000235803"/>
    </source>
</evidence>
<keyword evidence="2" id="KW-1185">Reference proteome</keyword>
<dbReference type="PANTHER" id="PTHR36154">
    <property type="entry name" value="DNA-BINDING TRANSCRIPTIONAL ACTIVATOR ALPA"/>
    <property type="match status" value="1"/>
</dbReference>
<protein>
    <submittedName>
        <fullName evidence="1">Transcriptional regulator</fullName>
    </submittedName>
</protein>
<organism evidence="1 2">
    <name type="scientific">Billgrantia endophytica</name>
    <dbReference type="NCBI Taxonomy" id="2033802"/>
    <lineage>
        <taxon>Bacteria</taxon>
        <taxon>Pseudomonadati</taxon>
        <taxon>Pseudomonadota</taxon>
        <taxon>Gammaproteobacteria</taxon>
        <taxon>Oceanospirillales</taxon>
        <taxon>Halomonadaceae</taxon>
        <taxon>Billgrantia</taxon>
    </lineage>
</organism>
<dbReference type="InterPro" id="IPR052931">
    <property type="entry name" value="Prophage_regulatory_activator"/>
</dbReference>
<dbReference type="AlphaFoldDB" id="A0A2N7U4C6"/>
<comment type="caution">
    <text evidence="1">The sequence shown here is derived from an EMBL/GenBank/DDBJ whole genome shotgun (WGS) entry which is preliminary data.</text>
</comment>
<dbReference type="PANTHER" id="PTHR36154:SF1">
    <property type="entry name" value="DNA-BINDING TRANSCRIPTIONAL ACTIVATOR ALPA"/>
    <property type="match status" value="1"/>
</dbReference>
<name>A0A2N7U4C6_9GAMM</name>
<proteinExistence type="predicted"/>
<dbReference type="OrthoDB" id="8455288at2"/>
<dbReference type="Pfam" id="PF05930">
    <property type="entry name" value="Phage_AlpA"/>
    <property type="match status" value="1"/>
</dbReference>